<keyword evidence="9" id="KW-1185">Reference proteome</keyword>
<dbReference type="Pfam" id="PF00589">
    <property type="entry name" value="Phage_integrase"/>
    <property type="match status" value="1"/>
</dbReference>
<dbReference type="InterPro" id="IPR013762">
    <property type="entry name" value="Integrase-like_cat_sf"/>
</dbReference>
<keyword evidence="2" id="KW-0229">DNA integration</keyword>
<dbReference type="InterPro" id="IPR010998">
    <property type="entry name" value="Integrase_recombinase_N"/>
</dbReference>
<dbReference type="GO" id="GO:0003677">
    <property type="term" value="F:DNA binding"/>
    <property type="evidence" value="ECO:0007669"/>
    <property type="project" value="UniProtKB-UniRule"/>
</dbReference>
<dbReference type="OrthoDB" id="144173at2"/>
<name>A0A0P6WXD9_9CHLR</name>
<evidence type="ECO:0000256" key="1">
    <source>
        <dbReference type="ARBA" id="ARBA00008857"/>
    </source>
</evidence>
<dbReference type="PANTHER" id="PTHR30349">
    <property type="entry name" value="PHAGE INTEGRASE-RELATED"/>
    <property type="match status" value="1"/>
</dbReference>
<dbReference type="GO" id="GO:0006310">
    <property type="term" value="P:DNA recombination"/>
    <property type="evidence" value="ECO:0007669"/>
    <property type="project" value="UniProtKB-KW"/>
</dbReference>
<evidence type="ECO:0000259" key="7">
    <source>
        <dbReference type="PROSITE" id="PS51900"/>
    </source>
</evidence>
<dbReference type="PROSITE" id="PS51900">
    <property type="entry name" value="CB"/>
    <property type="match status" value="1"/>
</dbReference>
<dbReference type="InterPro" id="IPR044068">
    <property type="entry name" value="CB"/>
</dbReference>
<evidence type="ECO:0000256" key="3">
    <source>
        <dbReference type="ARBA" id="ARBA00023125"/>
    </source>
</evidence>
<evidence type="ECO:0000256" key="2">
    <source>
        <dbReference type="ARBA" id="ARBA00022908"/>
    </source>
</evidence>
<comment type="similarity">
    <text evidence="1">Belongs to the 'phage' integrase family.</text>
</comment>
<dbReference type="Gene3D" id="1.10.150.130">
    <property type="match status" value="1"/>
</dbReference>
<comment type="caution">
    <text evidence="8">The sequence shown here is derived from an EMBL/GenBank/DDBJ whole genome shotgun (WGS) entry which is preliminary data.</text>
</comment>
<reference evidence="8 9" key="1">
    <citation type="submission" date="2015-07" db="EMBL/GenBank/DDBJ databases">
        <title>Draft genome of Bellilinea caldifistulae DSM 17877.</title>
        <authorList>
            <person name="Hemp J."/>
            <person name="Ward L.M."/>
            <person name="Pace L.A."/>
            <person name="Fischer W.W."/>
        </authorList>
    </citation>
    <scope>NUCLEOTIDE SEQUENCE [LARGE SCALE GENOMIC DNA]</scope>
    <source>
        <strain evidence="8 9">GOMI-1</strain>
    </source>
</reference>
<dbReference type="RefSeq" id="WP_061919064.1">
    <property type="nucleotide sequence ID" value="NZ_DF967971.1"/>
</dbReference>
<gene>
    <name evidence="8" type="ORF">AC812_16550</name>
</gene>
<proteinExistence type="inferred from homology"/>
<dbReference type="InterPro" id="IPR011010">
    <property type="entry name" value="DNA_brk_join_enz"/>
</dbReference>
<dbReference type="PROSITE" id="PS51898">
    <property type="entry name" value="TYR_RECOMBINASE"/>
    <property type="match status" value="1"/>
</dbReference>
<dbReference type="Gene3D" id="1.10.443.10">
    <property type="entry name" value="Intergrase catalytic core"/>
    <property type="match status" value="1"/>
</dbReference>
<evidence type="ECO:0000313" key="9">
    <source>
        <dbReference type="Proteomes" id="UP000050514"/>
    </source>
</evidence>
<dbReference type="STRING" id="360411.AC812_16550"/>
<dbReference type="EMBL" id="LGHJ01000028">
    <property type="protein sequence ID" value="KPL70934.1"/>
    <property type="molecule type" value="Genomic_DNA"/>
</dbReference>
<dbReference type="Proteomes" id="UP000050514">
    <property type="component" value="Unassembled WGS sequence"/>
</dbReference>
<dbReference type="GO" id="GO:0015074">
    <property type="term" value="P:DNA integration"/>
    <property type="evidence" value="ECO:0007669"/>
    <property type="project" value="UniProtKB-KW"/>
</dbReference>
<feature type="domain" description="Core-binding (CB)" evidence="7">
    <location>
        <begin position="1"/>
        <end position="81"/>
    </location>
</feature>
<evidence type="ECO:0000256" key="4">
    <source>
        <dbReference type="ARBA" id="ARBA00023172"/>
    </source>
</evidence>
<evidence type="ECO:0000256" key="5">
    <source>
        <dbReference type="PROSITE-ProRule" id="PRU01248"/>
    </source>
</evidence>
<dbReference type="SUPFAM" id="SSF56349">
    <property type="entry name" value="DNA breaking-rejoining enzymes"/>
    <property type="match status" value="1"/>
</dbReference>
<evidence type="ECO:0008006" key="10">
    <source>
        <dbReference type="Google" id="ProtNLM"/>
    </source>
</evidence>
<keyword evidence="4" id="KW-0233">DNA recombination</keyword>
<accession>A0A0P6WXD9</accession>
<dbReference type="InterPro" id="IPR050090">
    <property type="entry name" value="Tyrosine_recombinase_XerCD"/>
</dbReference>
<dbReference type="PANTHER" id="PTHR30349:SF41">
    <property type="entry name" value="INTEGRASE_RECOMBINASE PROTEIN MJ0367-RELATED"/>
    <property type="match status" value="1"/>
</dbReference>
<protein>
    <recommendedName>
        <fullName evidence="10">Integrase</fullName>
    </recommendedName>
</protein>
<dbReference type="AlphaFoldDB" id="A0A0P6WXD9"/>
<organism evidence="8 9">
    <name type="scientific">Bellilinea caldifistulae</name>
    <dbReference type="NCBI Taxonomy" id="360411"/>
    <lineage>
        <taxon>Bacteria</taxon>
        <taxon>Bacillati</taxon>
        <taxon>Chloroflexota</taxon>
        <taxon>Anaerolineae</taxon>
        <taxon>Anaerolineales</taxon>
        <taxon>Anaerolineaceae</taxon>
        <taxon>Bellilinea</taxon>
    </lineage>
</organism>
<evidence type="ECO:0000259" key="6">
    <source>
        <dbReference type="PROSITE" id="PS51898"/>
    </source>
</evidence>
<dbReference type="Pfam" id="PF02899">
    <property type="entry name" value="Phage_int_SAM_1"/>
    <property type="match status" value="1"/>
</dbReference>
<evidence type="ECO:0000313" key="8">
    <source>
        <dbReference type="EMBL" id="KPL70934.1"/>
    </source>
</evidence>
<sequence>MLFSTAVKQFIEERIAMRYSPHTIRDYGVIYKKFLACVGDVDIRTINKQNIVQFMASQSKISAKTLRNYHADLSALWQWAIQQGICDENPVRQIKAPVAEKKTILPFSKIEIFTILEAANHSSNPFQNRAIILLLLDTGIRASELCNLTINDLNKATNHILVFGKGKKERNIPISKNTSNAIEECLWYRKYTTANSPLFAKTNGKPLDRVLLGRILTRLGMDAGVSHVFPHRFRHTFAIQFLRNGGNIYSLQKILGHSTLDMVKRYLAIAQHDLDRDHEIASPVNHWGLR</sequence>
<keyword evidence="3 5" id="KW-0238">DNA-binding</keyword>
<dbReference type="InterPro" id="IPR002104">
    <property type="entry name" value="Integrase_catalytic"/>
</dbReference>
<feature type="domain" description="Tyr recombinase" evidence="6">
    <location>
        <begin position="102"/>
        <end position="282"/>
    </location>
</feature>
<dbReference type="InterPro" id="IPR004107">
    <property type="entry name" value="Integrase_SAM-like_N"/>
</dbReference>